<organism evidence="2 3">
    <name type="scientific">Rhodococcus aetherivorans</name>
    <dbReference type="NCBI Taxonomy" id="191292"/>
    <lineage>
        <taxon>Bacteria</taxon>
        <taxon>Bacillati</taxon>
        <taxon>Actinomycetota</taxon>
        <taxon>Actinomycetes</taxon>
        <taxon>Mycobacteriales</taxon>
        <taxon>Nocardiaceae</taxon>
        <taxon>Rhodococcus</taxon>
    </lineage>
</organism>
<dbReference type="InterPro" id="IPR047728">
    <property type="entry name" value="LipDrop-assoc"/>
</dbReference>
<feature type="region of interest" description="Disordered" evidence="1">
    <location>
        <begin position="119"/>
        <end position="148"/>
    </location>
</feature>
<dbReference type="Proteomes" id="UP001163947">
    <property type="component" value="Chromosome"/>
</dbReference>
<gene>
    <name evidence="2" type="ORF">OCS65_21105</name>
</gene>
<sequence>MIRPPFMARVAAGLAVTAYEETLKLPSTAVALPMTTVSQILQTTMRIQQTMTSLAIKGDQLFELLGAAPAEEPSWATFDDDAEVPAGTAEMSTAAAPGRFALYSMPPAAEAAVPVAAGPKAGKSPVAETETAGSGAAETGSPAESTAAKISAGKTAVGGADAAGGKSAKKAAKKTAAGSAAGSEVPEIVELLDYPSLTLAQLRARMRTLSVEDLRALLEYESATRARDPFETMLSNRIANASTK</sequence>
<dbReference type="AlphaFoldDB" id="A0AA46SCE2"/>
<evidence type="ECO:0000313" key="2">
    <source>
        <dbReference type="EMBL" id="UYF92946.1"/>
    </source>
</evidence>
<dbReference type="NCBIfam" id="NF033649">
    <property type="entry name" value="LipDrop_Rv1109c"/>
    <property type="match status" value="1"/>
</dbReference>
<evidence type="ECO:0000256" key="1">
    <source>
        <dbReference type="SAM" id="MobiDB-lite"/>
    </source>
</evidence>
<name>A0AA46SCE2_9NOCA</name>
<dbReference type="RefSeq" id="WP_050034827.1">
    <property type="nucleotide sequence ID" value="NZ_CP011341.1"/>
</dbReference>
<dbReference type="EMBL" id="CP106982">
    <property type="protein sequence ID" value="UYF92946.1"/>
    <property type="molecule type" value="Genomic_DNA"/>
</dbReference>
<feature type="compositionally biased region" description="Low complexity" evidence="1">
    <location>
        <begin position="119"/>
        <end position="145"/>
    </location>
</feature>
<dbReference type="KEGG" id="rav:AAT18_07840"/>
<reference evidence="2" key="1">
    <citation type="submission" date="2022-09" db="EMBL/GenBank/DDBJ databases">
        <title>The genome sequence of Rhodococcus aetherivorans N1.</title>
        <authorList>
            <person name="Jiang W."/>
        </authorList>
    </citation>
    <scope>NUCLEOTIDE SEQUENCE</scope>
    <source>
        <strain evidence="2">N1</strain>
    </source>
</reference>
<dbReference type="GeneID" id="83622971"/>
<accession>A0AA46SCE2</accession>
<protein>
    <submittedName>
        <fullName evidence="2">Lipid droplet-associated protein</fullName>
    </submittedName>
</protein>
<proteinExistence type="predicted"/>
<evidence type="ECO:0000313" key="3">
    <source>
        <dbReference type="Proteomes" id="UP001163947"/>
    </source>
</evidence>